<reference evidence="2" key="1">
    <citation type="submission" date="2022-10" db="EMBL/GenBank/DDBJ databases">
        <authorList>
            <person name="Byrne P K."/>
        </authorList>
    </citation>
    <scope>NUCLEOTIDE SEQUENCE</scope>
    <source>
        <strain evidence="2">IFO1815</strain>
    </source>
</reference>
<dbReference type="GO" id="GO:0019888">
    <property type="term" value="F:protein phosphatase regulator activity"/>
    <property type="evidence" value="ECO:0007669"/>
    <property type="project" value="InterPro"/>
</dbReference>
<dbReference type="AlphaFoldDB" id="A0AA35NDV5"/>
<dbReference type="PRINTS" id="PR02082">
    <property type="entry name" value="GLC7IP4"/>
</dbReference>
<dbReference type="GO" id="GO:0005737">
    <property type="term" value="C:cytoplasm"/>
    <property type="evidence" value="ECO:0007669"/>
    <property type="project" value="InterPro"/>
</dbReference>
<dbReference type="GO" id="GO:0008157">
    <property type="term" value="F:protein phosphatase 1 binding"/>
    <property type="evidence" value="ECO:0007669"/>
    <property type="project" value="InterPro"/>
</dbReference>
<keyword evidence="3" id="KW-1185">Reference proteome</keyword>
<evidence type="ECO:0000313" key="3">
    <source>
        <dbReference type="Proteomes" id="UP001161438"/>
    </source>
</evidence>
<accession>A0AA35NDV5</accession>
<feature type="compositionally biased region" description="Polar residues" evidence="1">
    <location>
        <begin position="492"/>
        <end position="512"/>
    </location>
</feature>
<protein>
    <recommendedName>
        <fullName evidence="4">GLC7-interacting protein 4</fullName>
    </recommendedName>
</protein>
<dbReference type="EMBL" id="OX365757">
    <property type="protein sequence ID" value="CAI4037082.1"/>
    <property type="molecule type" value="Genomic_DNA"/>
</dbReference>
<evidence type="ECO:0000256" key="1">
    <source>
        <dbReference type="SAM" id="MobiDB-lite"/>
    </source>
</evidence>
<feature type="compositionally biased region" description="Polar residues" evidence="1">
    <location>
        <begin position="563"/>
        <end position="575"/>
    </location>
</feature>
<dbReference type="RefSeq" id="XP_056080199.1">
    <property type="nucleotide sequence ID" value="XM_056224252.1"/>
</dbReference>
<dbReference type="GeneID" id="80916295"/>
<proteinExistence type="predicted"/>
<feature type="compositionally biased region" description="Polar residues" evidence="1">
    <location>
        <begin position="535"/>
        <end position="554"/>
    </location>
</feature>
<sequence length="760" mass="87227">MVDVQKRKKLLAKAAASVSVPAIKGSIPLDSFDIKIIQYKNALYKLNELNRLLNILVPHLKKKREKNDESYKIIPLVNFILSLCEGPIFNVSPVLAKRYHLLCQFQLVKLNEVQQRLSTNFIDVEGWMFSEEVPLDYYKSCIYNNSLQWKILHCLSCIAQNAIKIYNAKLRQILLERDAYKSRSLSFDTSIIEDLLNPVEMSLILDLAVLINDPIKDKSTNSFYKLQWQVMEKLNSCVLSKIFPILRAYYNQLQKFSERRPISLQNLQKDLPHWEWTLHRIYTFHLRVFSVLCVIISLSRQIFLPNKQHFLDIKTRLCSENAYEYDLIICELSALLSPENDDSTALLELQENLRFWTQTTRTDNNLSRTPIFHLQSGLVIELFNNQICKVIPKLRSIMTLLSSWMDCWKYIEKNYKTFDGTNDLQDTLSEKLERDKTAYLERKNTKNKLKKRPSITKLPASPSPCPSPLSSASPSRQPSFESIRTRARAHLASTSPKSPSLSPIRTTFNNKSVEMKKNMVSPEKRKIVNGRRPRSSSLQSYTNKQQTSYLNSTRHPPIVPPSKLNTQRSNSLQPSTMTLNQRIVQDTVRHLMNKTSSTPNSSASSSLAPSPKIPSINNTSMKSSSTLTTNSSETLAIETLNLDPELSCGDLLIKRVRFTGVPPMTEAENPKPTKVGWYKKPAVLHYPPIPASAMIKPLQHKSRYNKLRQEEGFTFRRSLRDELELENGDSSSETTMMPFGIEIKESTGHRIASKIRNKLR</sequence>
<feature type="compositionally biased region" description="Low complexity" evidence="1">
    <location>
        <begin position="468"/>
        <end position="482"/>
    </location>
</feature>
<feature type="region of interest" description="Disordered" evidence="1">
    <location>
        <begin position="593"/>
        <end position="627"/>
    </location>
</feature>
<feature type="compositionally biased region" description="Basic residues" evidence="1">
    <location>
        <begin position="445"/>
        <end position="454"/>
    </location>
</feature>
<feature type="compositionally biased region" description="Basic and acidic residues" evidence="1">
    <location>
        <begin position="513"/>
        <end position="526"/>
    </location>
</feature>
<organism evidence="2 3">
    <name type="scientific">Saccharomyces mikatae IFO 1815</name>
    <dbReference type="NCBI Taxonomy" id="226126"/>
    <lineage>
        <taxon>Eukaryota</taxon>
        <taxon>Fungi</taxon>
        <taxon>Dikarya</taxon>
        <taxon>Ascomycota</taxon>
        <taxon>Saccharomycotina</taxon>
        <taxon>Saccharomycetes</taxon>
        <taxon>Saccharomycetales</taxon>
        <taxon>Saccharomycetaceae</taxon>
        <taxon>Saccharomyces</taxon>
    </lineage>
</organism>
<feature type="region of interest" description="Disordered" evidence="1">
    <location>
        <begin position="444"/>
        <end position="575"/>
    </location>
</feature>
<evidence type="ECO:0008006" key="4">
    <source>
        <dbReference type="Google" id="ProtNLM"/>
    </source>
</evidence>
<name>A0AA35NDV5_SACMI</name>
<dbReference type="InterPro" id="IPR026241">
    <property type="entry name" value="GIP4"/>
</dbReference>
<gene>
    <name evidence="2" type="primary">SMKI01G0390</name>
    <name evidence="2" type="ORF">SMKI_01G0390</name>
</gene>
<evidence type="ECO:0000313" key="2">
    <source>
        <dbReference type="EMBL" id="CAI4037082.1"/>
    </source>
</evidence>
<dbReference type="Proteomes" id="UP001161438">
    <property type="component" value="Chromosome 1"/>
</dbReference>